<dbReference type="CDD" id="cd00065">
    <property type="entry name" value="FYVE_like_SF"/>
    <property type="match status" value="1"/>
</dbReference>
<evidence type="ECO:0000256" key="4">
    <source>
        <dbReference type="PROSITE-ProRule" id="PRU00175"/>
    </source>
</evidence>
<evidence type="ECO:0000256" key="2">
    <source>
        <dbReference type="ARBA" id="ARBA00022771"/>
    </source>
</evidence>
<accession>A0A067PXX8</accession>
<feature type="compositionally biased region" description="Polar residues" evidence="5">
    <location>
        <begin position="253"/>
        <end position="290"/>
    </location>
</feature>
<keyword evidence="2 4" id="KW-0863">Zinc-finger</keyword>
<dbReference type="Gene3D" id="3.30.40.10">
    <property type="entry name" value="Zinc/RING finger domain, C3HC4 (zinc finger)"/>
    <property type="match status" value="2"/>
</dbReference>
<dbReference type="PANTHER" id="PTHR14879:SF5">
    <property type="entry name" value="RING-TYPE DOMAIN-CONTAINING PROTEIN"/>
    <property type="match status" value="1"/>
</dbReference>
<dbReference type="Proteomes" id="UP000027265">
    <property type="component" value="Unassembled WGS sequence"/>
</dbReference>
<keyword evidence="3" id="KW-0862">Zinc</keyword>
<organism evidence="8 9">
    <name type="scientific">Jaapia argillacea MUCL 33604</name>
    <dbReference type="NCBI Taxonomy" id="933084"/>
    <lineage>
        <taxon>Eukaryota</taxon>
        <taxon>Fungi</taxon>
        <taxon>Dikarya</taxon>
        <taxon>Basidiomycota</taxon>
        <taxon>Agaricomycotina</taxon>
        <taxon>Agaricomycetes</taxon>
        <taxon>Agaricomycetidae</taxon>
        <taxon>Jaapiales</taxon>
        <taxon>Jaapiaceae</taxon>
        <taxon>Jaapia</taxon>
    </lineage>
</organism>
<evidence type="ECO:0000256" key="1">
    <source>
        <dbReference type="ARBA" id="ARBA00022723"/>
    </source>
</evidence>
<feature type="domain" description="FYVE-type" evidence="7">
    <location>
        <begin position="18"/>
        <end position="82"/>
    </location>
</feature>
<feature type="domain" description="RING-type" evidence="6">
    <location>
        <begin position="432"/>
        <end position="471"/>
    </location>
</feature>
<feature type="region of interest" description="Disordered" evidence="5">
    <location>
        <begin position="1"/>
        <end position="22"/>
    </location>
</feature>
<dbReference type="HOGENOM" id="CLU_040332_0_0_1"/>
<evidence type="ECO:0000256" key="3">
    <source>
        <dbReference type="ARBA" id="ARBA00022833"/>
    </source>
</evidence>
<proteinExistence type="predicted"/>
<dbReference type="InterPro" id="IPR000306">
    <property type="entry name" value="Znf_FYVE"/>
</dbReference>
<feature type="region of interest" description="Disordered" evidence="5">
    <location>
        <begin position="146"/>
        <end position="295"/>
    </location>
</feature>
<dbReference type="InterPro" id="IPR001841">
    <property type="entry name" value="Znf_RING"/>
</dbReference>
<dbReference type="SUPFAM" id="SSF57850">
    <property type="entry name" value="RING/U-box"/>
    <property type="match status" value="1"/>
</dbReference>
<evidence type="ECO:0000259" key="6">
    <source>
        <dbReference type="PROSITE" id="PS50089"/>
    </source>
</evidence>
<dbReference type="SMART" id="SM00064">
    <property type="entry name" value="FYVE"/>
    <property type="match status" value="1"/>
</dbReference>
<dbReference type="Pfam" id="PF01363">
    <property type="entry name" value="FYVE"/>
    <property type="match status" value="1"/>
</dbReference>
<feature type="compositionally biased region" description="Pro residues" evidence="5">
    <location>
        <begin position="233"/>
        <end position="244"/>
    </location>
</feature>
<keyword evidence="9" id="KW-1185">Reference proteome</keyword>
<evidence type="ECO:0000259" key="7">
    <source>
        <dbReference type="PROSITE" id="PS50178"/>
    </source>
</evidence>
<dbReference type="SUPFAM" id="SSF57903">
    <property type="entry name" value="FYVE/PHD zinc finger"/>
    <property type="match status" value="1"/>
</dbReference>
<feature type="compositionally biased region" description="Basic and acidic residues" evidence="5">
    <location>
        <begin position="375"/>
        <end position="386"/>
    </location>
</feature>
<dbReference type="STRING" id="933084.A0A067PXX8"/>
<feature type="compositionally biased region" description="Low complexity" evidence="5">
    <location>
        <begin position="401"/>
        <end position="410"/>
    </location>
</feature>
<name>A0A067PXX8_9AGAM</name>
<evidence type="ECO:0000256" key="5">
    <source>
        <dbReference type="SAM" id="MobiDB-lite"/>
    </source>
</evidence>
<feature type="compositionally biased region" description="Low complexity" evidence="5">
    <location>
        <begin position="168"/>
        <end position="186"/>
    </location>
</feature>
<keyword evidence="1" id="KW-0479">Metal-binding</keyword>
<dbReference type="Pfam" id="PF13920">
    <property type="entry name" value="zf-C3HC4_3"/>
    <property type="match status" value="1"/>
</dbReference>
<gene>
    <name evidence="8" type="ORF">JAAARDRAFT_176824</name>
</gene>
<dbReference type="InterPro" id="IPR051728">
    <property type="entry name" value="RING-FYVE_E3_ubiquitin-ligase"/>
</dbReference>
<feature type="region of interest" description="Disordered" evidence="5">
    <location>
        <begin position="375"/>
        <end position="421"/>
    </location>
</feature>
<dbReference type="InterPro" id="IPR011011">
    <property type="entry name" value="Znf_FYVE_PHD"/>
</dbReference>
<dbReference type="PROSITE" id="PS50089">
    <property type="entry name" value="ZF_RING_2"/>
    <property type="match status" value="1"/>
</dbReference>
<evidence type="ECO:0008006" key="10">
    <source>
        <dbReference type="Google" id="ProtNLM"/>
    </source>
</evidence>
<reference evidence="9" key="1">
    <citation type="journal article" date="2014" name="Proc. Natl. Acad. Sci. U.S.A.">
        <title>Extensive sampling of basidiomycete genomes demonstrates inadequacy of the white-rot/brown-rot paradigm for wood decay fungi.</title>
        <authorList>
            <person name="Riley R."/>
            <person name="Salamov A.A."/>
            <person name="Brown D.W."/>
            <person name="Nagy L.G."/>
            <person name="Floudas D."/>
            <person name="Held B.W."/>
            <person name="Levasseur A."/>
            <person name="Lombard V."/>
            <person name="Morin E."/>
            <person name="Otillar R."/>
            <person name="Lindquist E.A."/>
            <person name="Sun H."/>
            <person name="LaButti K.M."/>
            <person name="Schmutz J."/>
            <person name="Jabbour D."/>
            <person name="Luo H."/>
            <person name="Baker S.E."/>
            <person name="Pisabarro A.G."/>
            <person name="Walton J.D."/>
            <person name="Blanchette R.A."/>
            <person name="Henrissat B."/>
            <person name="Martin F."/>
            <person name="Cullen D."/>
            <person name="Hibbett D.S."/>
            <person name="Grigoriev I.V."/>
        </authorList>
    </citation>
    <scope>NUCLEOTIDE SEQUENCE [LARGE SCALE GENOMIC DNA]</scope>
    <source>
        <strain evidence="9">MUCL 33604</strain>
    </source>
</reference>
<dbReference type="InParanoid" id="A0A067PXX8"/>
<dbReference type="InterPro" id="IPR017455">
    <property type="entry name" value="Znf_FYVE-rel"/>
</dbReference>
<evidence type="ECO:0000313" key="8">
    <source>
        <dbReference type="EMBL" id="KDQ58735.1"/>
    </source>
</evidence>
<feature type="compositionally biased region" description="Pro residues" evidence="5">
    <location>
        <begin position="193"/>
        <end position="205"/>
    </location>
</feature>
<dbReference type="EMBL" id="KL197717">
    <property type="protein sequence ID" value="KDQ58735.1"/>
    <property type="molecule type" value="Genomic_DNA"/>
</dbReference>
<dbReference type="PROSITE" id="PS50178">
    <property type="entry name" value="ZF_FYVE"/>
    <property type="match status" value="1"/>
</dbReference>
<protein>
    <recommendedName>
        <fullName evidence="10">RING-type domain-containing protein</fullName>
    </recommendedName>
</protein>
<evidence type="ECO:0000313" key="9">
    <source>
        <dbReference type="Proteomes" id="UP000027265"/>
    </source>
</evidence>
<dbReference type="InterPro" id="IPR013083">
    <property type="entry name" value="Znf_RING/FYVE/PHD"/>
</dbReference>
<sequence length="486" mass="54029">MSELRGMPLLSGPPPIPSGSEDSCRKCNKEFNILFTRSRRCNHCGYSYCSSCSDYQALMPRAGGMTGYDPMPVCAFCIEFLNMTATGKARLRSLPLAKLKRYLDAYHIQTKGAIEKDDLIDVMIKSRESNGCLPAANEAYYRRYSVPNKPSGRPRGLFSRTFGHDQARPSPRTPQRSQSQPQPAFARPDLAPDFPPEQQQPPSPPQQWQRTSPPPPTPRPQPFQNQPSNISPYQPPHSPPPPHQDTPRQSPPSQQSHRPTASYSSTNIDASVPQASSPPRQRATSTTSAPPAQPVPTLDELLQMTHSQMQTLSVHSLKEILYRNRVNARLIIEKADLVEKVVGLVEQEKRDREHEAILRAQEEEELQERQRVLREELNAKRERESRQTQGTSGSGEGGQEGSTSAESSSKPLPPTPKTQAAMAATLERTGLCVICQDEEANIAVVDCGHLCMCRGCSDLVMGSSRECPLCRTRIVTEARLLRIFKT</sequence>
<dbReference type="SMART" id="SM00184">
    <property type="entry name" value="RING"/>
    <property type="match status" value="2"/>
</dbReference>
<dbReference type="OrthoDB" id="3045089at2759"/>
<dbReference type="AlphaFoldDB" id="A0A067PXX8"/>
<dbReference type="GO" id="GO:0008270">
    <property type="term" value="F:zinc ion binding"/>
    <property type="evidence" value="ECO:0007669"/>
    <property type="project" value="UniProtKB-KW"/>
</dbReference>
<feature type="compositionally biased region" description="Pro residues" evidence="5">
    <location>
        <begin position="212"/>
        <end position="221"/>
    </location>
</feature>
<dbReference type="PANTHER" id="PTHR14879">
    <property type="entry name" value="CASPASE REGULATOR, RING FINGER DOMAIN-CONTAINING"/>
    <property type="match status" value="1"/>
</dbReference>